<dbReference type="OrthoDB" id="25414at2759"/>
<evidence type="ECO:0000256" key="1">
    <source>
        <dbReference type="ARBA" id="ARBA00022723"/>
    </source>
</evidence>
<evidence type="ECO:0000256" key="6">
    <source>
        <dbReference type="PROSITE-ProRule" id="PRU00125"/>
    </source>
</evidence>
<dbReference type="KEGG" id="rarg:115750532"/>
<feature type="compositionally biased region" description="Basic and acidic residues" evidence="7">
    <location>
        <begin position="90"/>
        <end position="106"/>
    </location>
</feature>
<proteinExistence type="predicted"/>
<dbReference type="PANTHER" id="PTHR24209:SF25">
    <property type="entry name" value="PROTEIN DA1-RELATED 1"/>
    <property type="match status" value="1"/>
</dbReference>
<evidence type="ECO:0000259" key="8">
    <source>
        <dbReference type="PROSITE" id="PS50023"/>
    </source>
</evidence>
<organism evidence="9 10">
    <name type="scientific">Rhodamnia argentea</name>
    <dbReference type="NCBI Taxonomy" id="178133"/>
    <lineage>
        <taxon>Eukaryota</taxon>
        <taxon>Viridiplantae</taxon>
        <taxon>Streptophyta</taxon>
        <taxon>Embryophyta</taxon>
        <taxon>Tracheophyta</taxon>
        <taxon>Spermatophyta</taxon>
        <taxon>Magnoliopsida</taxon>
        <taxon>eudicotyledons</taxon>
        <taxon>Gunneridae</taxon>
        <taxon>Pentapetalae</taxon>
        <taxon>rosids</taxon>
        <taxon>malvids</taxon>
        <taxon>Myrtales</taxon>
        <taxon>Myrtaceae</taxon>
        <taxon>Myrtoideae</taxon>
        <taxon>Myrteae</taxon>
        <taxon>Australasian group</taxon>
        <taxon>Rhodamnia</taxon>
    </lineage>
</organism>
<evidence type="ECO:0000256" key="2">
    <source>
        <dbReference type="ARBA" id="ARBA00022737"/>
    </source>
</evidence>
<dbReference type="SMART" id="SM00132">
    <property type="entry name" value="LIM"/>
    <property type="match status" value="1"/>
</dbReference>
<reference evidence="10" key="1">
    <citation type="submission" date="2025-04" db="UniProtKB">
        <authorList>
            <consortium name="RefSeq"/>
        </authorList>
    </citation>
    <scope>IDENTIFICATION</scope>
    <source>
        <tissue evidence="11">Leaf</tissue>
    </source>
</reference>
<feature type="compositionally biased region" description="Low complexity" evidence="7">
    <location>
        <begin position="442"/>
        <end position="463"/>
    </location>
</feature>
<dbReference type="FunFam" id="2.10.110.10:FF:000078">
    <property type="entry name" value="Protein DA1-related 1"/>
    <property type="match status" value="1"/>
</dbReference>
<keyword evidence="4" id="KW-0832">Ubl conjugation</keyword>
<dbReference type="PROSITE" id="PS00478">
    <property type="entry name" value="LIM_DOMAIN_1"/>
    <property type="match status" value="1"/>
</dbReference>
<dbReference type="PANTHER" id="PTHR24209">
    <property type="entry name" value="PROTEIN DA1-RELATED 2"/>
    <property type="match status" value="1"/>
</dbReference>
<protein>
    <submittedName>
        <fullName evidence="10 11">Protein DA1-related 1-like</fullName>
    </submittedName>
</protein>
<dbReference type="GeneID" id="115750532"/>
<feature type="compositionally biased region" description="Acidic residues" evidence="7">
    <location>
        <begin position="66"/>
        <end position="87"/>
    </location>
</feature>
<dbReference type="Pfam" id="PF12315">
    <property type="entry name" value="DA1-like"/>
    <property type="match status" value="1"/>
</dbReference>
<dbReference type="SUPFAM" id="SSF57716">
    <property type="entry name" value="Glucocorticoid receptor-like (DNA-binding domain)"/>
    <property type="match status" value="2"/>
</dbReference>
<evidence type="ECO:0000256" key="4">
    <source>
        <dbReference type="ARBA" id="ARBA00022843"/>
    </source>
</evidence>
<evidence type="ECO:0000313" key="11">
    <source>
        <dbReference type="RefSeq" id="XP_048128770.1"/>
    </source>
</evidence>
<dbReference type="GO" id="GO:0032875">
    <property type="term" value="P:regulation of DNA endoreduplication"/>
    <property type="evidence" value="ECO:0007669"/>
    <property type="project" value="UniProtKB-ARBA"/>
</dbReference>
<dbReference type="InterPro" id="IPR045218">
    <property type="entry name" value="DA1-like"/>
</dbReference>
<keyword evidence="5 6" id="KW-0440">LIM domain</keyword>
<dbReference type="GO" id="GO:0046872">
    <property type="term" value="F:metal ion binding"/>
    <property type="evidence" value="ECO:0007669"/>
    <property type="project" value="UniProtKB-KW"/>
</dbReference>
<dbReference type="GO" id="GO:0043130">
    <property type="term" value="F:ubiquitin binding"/>
    <property type="evidence" value="ECO:0007669"/>
    <property type="project" value="UniProtKB-ARBA"/>
</dbReference>
<keyword evidence="3 6" id="KW-0862">Zinc</keyword>
<dbReference type="RefSeq" id="XP_030543821.1">
    <property type="nucleotide sequence ID" value="XM_030687961.1"/>
</dbReference>
<gene>
    <name evidence="10 11" type="primary">LOC115750532</name>
</gene>
<keyword evidence="1 6" id="KW-0479">Metal-binding</keyword>
<dbReference type="Proteomes" id="UP000827889">
    <property type="component" value="Chromosome 11"/>
</dbReference>
<sequence length="522" mass="59343">MGWLTKILGGSSHRKHYQEKPGAYKSWDEMHNSEDELADQEREEIDYAIALSLAEEDLEGKKVIGADEDDHSEEEGQPTNVESEDNEQVGQKEDEHVEAPKEEAKHVQSQLEDDEQLAKALQESMSVESPPRYGSGSIFRPFPSFPSGYRICAGCNAEIGRGRFLTCMDSVWHPECFRCHACNHPISDYEFSVWGNRPYHKSCYKEQHHPRCDVCNSYIPTNTEGYIEYRAHPFWLQKYCPSHERDGTPRCCSCERMEPRDTRYLLLDDGRKLCLECLDSAIMDTNECQPLYLEIREFYEGLNMKVEQQIPLLLVERQALNEAREGEKGGNHHMPETRGLCLSEEQCVTTIIRRPRIGSGYRMIEMVTEPFRLVRQCEVTAILILYGLPRLLTGSILAHEMMHAWLRLQGYPNLSPAVEEGICQVLAHMWLDSEMYSSSGSDVASSSSSSSSPSSSSLTSTSSKKGLRSDFEKKLGEFFKHQIESDSSAAYGDGFRLGNQAVLKYDLRSTLDHIRMTGSFPL</sequence>
<evidence type="ECO:0000256" key="7">
    <source>
        <dbReference type="SAM" id="MobiDB-lite"/>
    </source>
</evidence>
<dbReference type="InterPro" id="IPR001781">
    <property type="entry name" value="Znf_LIM"/>
</dbReference>
<keyword evidence="2" id="KW-0677">Repeat</keyword>
<dbReference type="RefSeq" id="XP_048128770.1">
    <property type="nucleotide sequence ID" value="XM_048272813.1"/>
</dbReference>
<evidence type="ECO:0000313" key="9">
    <source>
        <dbReference type="Proteomes" id="UP000827889"/>
    </source>
</evidence>
<dbReference type="CDD" id="cd09396">
    <property type="entry name" value="LIM_DA1"/>
    <property type="match status" value="1"/>
</dbReference>
<feature type="region of interest" description="Disordered" evidence="7">
    <location>
        <begin position="1"/>
        <end position="43"/>
    </location>
</feature>
<dbReference type="InterPro" id="IPR022087">
    <property type="entry name" value="DA1-like_dom"/>
</dbReference>
<dbReference type="SMART" id="SM00726">
    <property type="entry name" value="UIM"/>
    <property type="match status" value="2"/>
</dbReference>
<dbReference type="Gene3D" id="2.10.110.10">
    <property type="entry name" value="Cysteine Rich Protein"/>
    <property type="match status" value="1"/>
</dbReference>
<name>A0A8B8Q9L2_9MYRT</name>
<dbReference type="AlphaFoldDB" id="A0A8B8Q9L2"/>
<evidence type="ECO:0000256" key="5">
    <source>
        <dbReference type="ARBA" id="ARBA00023038"/>
    </source>
</evidence>
<feature type="region of interest" description="Disordered" evidence="7">
    <location>
        <begin position="442"/>
        <end position="464"/>
    </location>
</feature>
<evidence type="ECO:0000256" key="3">
    <source>
        <dbReference type="ARBA" id="ARBA00022833"/>
    </source>
</evidence>
<dbReference type="PROSITE" id="PS50330">
    <property type="entry name" value="UIM"/>
    <property type="match status" value="1"/>
</dbReference>
<dbReference type="InterPro" id="IPR003903">
    <property type="entry name" value="UIM_dom"/>
</dbReference>
<keyword evidence="9" id="KW-1185">Reference proteome</keyword>
<feature type="region of interest" description="Disordered" evidence="7">
    <location>
        <begin position="58"/>
        <end position="114"/>
    </location>
</feature>
<dbReference type="PROSITE" id="PS50023">
    <property type="entry name" value="LIM_DOMAIN_2"/>
    <property type="match status" value="1"/>
</dbReference>
<evidence type="ECO:0000313" key="10">
    <source>
        <dbReference type="RefSeq" id="XP_030543821.1"/>
    </source>
</evidence>
<feature type="domain" description="LIM zinc-binding" evidence="8">
    <location>
        <begin position="150"/>
        <end position="210"/>
    </location>
</feature>
<accession>A0A8B8Q9L2</accession>
<dbReference type="GO" id="GO:0008233">
    <property type="term" value="F:peptidase activity"/>
    <property type="evidence" value="ECO:0007669"/>
    <property type="project" value="UniProtKB-ARBA"/>
</dbReference>
<dbReference type="Pfam" id="PF00412">
    <property type="entry name" value="LIM"/>
    <property type="match status" value="1"/>
</dbReference>
<dbReference type="CDD" id="cd08368">
    <property type="entry name" value="LIM"/>
    <property type="match status" value="1"/>
</dbReference>